<dbReference type="NCBIfam" id="NF009793">
    <property type="entry name" value="PRK13285.1-1"/>
    <property type="match status" value="1"/>
</dbReference>
<keyword evidence="1 4" id="KW-0963">Cytoplasm</keyword>
<evidence type="ECO:0000256" key="3">
    <source>
        <dbReference type="ARBA" id="ARBA00022845"/>
    </source>
</evidence>
<evidence type="ECO:0000313" key="6">
    <source>
        <dbReference type="Proteomes" id="UP000429595"/>
    </source>
</evidence>
<dbReference type="AlphaFoldDB" id="A0A6I1FJ64"/>
<evidence type="ECO:0000256" key="4">
    <source>
        <dbReference type="HAMAP-Rule" id="MF_01185"/>
    </source>
</evidence>
<comment type="subunit">
    <text evidence="4">Interacts with translational regulator CsrA and flagellin(s).</text>
</comment>
<organism evidence="5 6">
    <name type="scientific">Bacillus aerolatus</name>
    <dbReference type="NCBI Taxonomy" id="2653354"/>
    <lineage>
        <taxon>Bacteria</taxon>
        <taxon>Bacillati</taxon>
        <taxon>Bacillota</taxon>
        <taxon>Bacilli</taxon>
        <taxon>Bacillales</taxon>
        <taxon>Bacillaceae</taxon>
        <taxon>Bacillus</taxon>
    </lineage>
</organism>
<dbReference type="GO" id="GO:0044780">
    <property type="term" value="P:bacterial-type flagellum assembly"/>
    <property type="evidence" value="ECO:0007669"/>
    <property type="project" value="UniProtKB-UniRule"/>
</dbReference>
<proteinExistence type="inferred from homology"/>
<dbReference type="GO" id="GO:0006417">
    <property type="term" value="P:regulation of translation"/>
    <property type="evidence" value="ECO:0007669"/>
    <property type="project" value="UniProtKB-KW"/>
</dbReference>
<dbReference type="GO" id="GO:0005737">
    <property type="term" value="C:cytoplasm"/>
    <property type="evidence" value="ECO:0007669"/>
    <property type="project" value="UniProtKB-SubCell"/>
</dbReference>
<keyword evidence="5" id="KW-0966">Cell projection</keyword>
<dbReference type="HAMAP" id="MF_01185">
    <property type="entry name" value="FliW"/>
    <property type="match status" value="1"/>
</dbReference>
<dbReference type="Gene3D" id="2.30.290.10">
    <property type="entry name" value="BH3618-like"/>
    <property type="match status" value="1"/>
</dbReference>
<evidence type="ECO:0000313" key="5">
    <source>
        <dbReference type="EMBL" id="KAB7706558.1"/>
    </source>
</evidence>
<dbReference type="InterPro" id="IPR003775">
    <property type="entry name" value="Flagellar_assembly_factor_FliW"/>
</dbReference>
<name>A0A6I1FJ64_9BACI</name>
<comment type="caution">
    <text evidence="5">The sequence shown here is derived from an EMBL/GenBank/DDBJ whole genome shotgun (WGS) entry which is preliminary data.</text>
</comment>
<evidence type="ECO:0000256" key="2">
    <source>
        <dbReference type="ARBA" id="ARBA00022795"/>
    </source>
</evidence>
<accession>A0A6I1FJ64</accession>
<keyword evidence="4" id="KW-0143">Chaperone</keyword>
<keyword evidence="5" id="KW-0969">Cilium</keyword>
<keyword evidence="2 4" id="KW-1005">Bacterial flagellum biogenesis</keyword>
<dbReference type="PANTHER" id="PTHR39190:SF1">
    <property type="entry name" value="FLAGELLAR ASSEMBLY FACTOR FLIW"/>
    <property type="match status" value="1"/>
</dbReference>
<keyword evidence="5" id="KW-0282">Flagellum</keyword>
<dbReference type="Proteomes" id="UP000429595">
    <property type="component" value="Unassembled WGS sequence"/>
</dbReference>
<comment type="subcellular location">
    <subcellularLocation>
        <location evidence="4">Cytoplasm</location>
    </subcellularLocation>
</comment>
<dbReference type="PANTHER" id="PTHR39190">
    <property type="entry name" value="FLAGELLAR ASSEMBLY FACTOR FLIW"/>
    <property type="match status" value="1"/>
</dbReference>
<dbReference type="InterPro" id="IPR024046">
    <property type="entry name" value="Flagellar_assmbl_FliW_dom_sf"/>
</dbReference>
<dbReference type="Pfam" id="PF02623">
    <property type="entry name" value="FliW"/>
    <property type="match status" value="1"/>
</dbReference>
<comment type="similarity">
    <text evidence="4">Belongs to the FliW family.</text>
</comment>
<dbReference type="EMBL" id="WEIO01000005">
    <property type="protein sequence ID" value="KAB7706558.1"/>
    <property type="molecule type" value="Genomic_DNA"/>
</dbReference>
<keyword evidence="6" id="KW-1185">Reference proteome</keyword>
<reference evidence="5 6" key="1">
    <citation type="submission" date="2019-10" db="EMBL/GenBank/DDBJ databases">
        <title>Bacillus aerolatum sp. nov., isolated from bioaerosol of sport playgrounds.</title>
        <authorList>
            <person name="Chen P."/>
            <person name="Zhang G."/>
        </authorList>
    </citation>
    <scope>NUCLEOTIDE SEQUENCE [LARGE SCALE GENOMIC DNA]</scope>
    <source>
        <strain evidence="5 6">CX253</strain>
    </source>
</reference>
<gene>
    <name evidence="4 5" type="primary">fliW</name>
    <name evidence="5" type="ORF">F9802_10185</name>
</gene>
<protein>
    <recommendedName>
        <fullName evidence="4">Flagellar assembly factor FliW</fullName>
    </recommendedName>
</protein>
<evidence type="ECO:0000256" key="1">
    <source>
        <dbReference type="ARBA" id="ARBA00022490"/>
    </source>
</evidence>
<dbReference type="RefSeq" id="WP_152151564.1">
    <property type="nucleotide sequence ID" value="NZ_WEIO01000005.1"/>
</dbReference>
<sequence>MMIETKYHGQVEVTEEEVWTFSQGIPGFVDEKSFTLLAFPDNDVFFVLQSTSTPALGFIVASPFAFFSEYDIQLDESTIETLELGKAEEAAVYTILTVREPFNETTANLQAPIIMNIKNKKAKQTILNDSRYETRHLIMPASAKKE</sequence>
<comment type="function">
    <text evidence="4">Acts as an anti-CsrA protein, binds CsrA and prevents it from repressing translation of its target genes, one of which is flagellin. Binds to flagellin and participates in the assembly of the flagellum.</text>
</comment>
<keyword evidence="3 4" id="KW-0810">Translation regulation</keyword>
<dbReference type="SUPFAM" id="SSF141457">
    <property type="entry name" value="BH3618-like"/>
    <property type="match status" value="1"/>
</dbReference>